<feature type="transmembrane region" description="Helical" evidence="7">
    <location>
        <begin position="21"/>
        <end position="44"/>
    </location>
</feature>
<protein>
    <submittedName>
        <fullName evidence="10">Macrolide export ATP-binding/permease protein MacB</fullName>
        <ecNumber evidence="10">3.6.3.-</ecNumber>
    </submittedName>
</protein>
<feature type="domain" description="ABC3 transporter permease C-terminal" evidence="8">
    <location>
        <begin position="275"/>
        <end position="388"/>
    </location>
</feature>
<keyword evidence="3 7" id="KW-0812">Transmembrane</keyword>
<feature type="transmembrane region" description="Helical" evidence="7">
    <location>
        <begin position="783"/>
        <end position="805"/>
    </location>
</feature>
<organism evidence="10 11">
    <name type="scientific">Lacunisphaera limnophila</name>
    <dbReference type="NCBI Taxonomy" id="1838286"/>
    <lineage>
        <taxon>Bacteria</taxon>
        <taxon>Pseudomonadati</taxon>
        <taxon>Verrucomicrobiota</taxon>
        <taxon>Opitutia</taxon>
        <taxon>Opitutales</taxon>
        <taxon>Opitutaceae</taxon>
        <taxon>Lacunisphaera</taxon>
    </lineage>
</organism>
<sequence length="820" mass="87468">MPPLLRFALRQLLKNPGFTATVTLVLALGIGATTAIFSVVHAVLLNPFPYQDGNQILFVGSSRLDQPGSQMPVAYPDYLEWRQQVKTVEHLGFASGSAVTLTGIPEPAVLRNGAISAAVWPLLGLPPVLGRVFTEAEDAVGAAPVAVLSHATWQRRFQGDPGVLGRLIILDGKSYTVIGVMPPVFKFWAADVWTPVGLQADTDIMRSRLMRMDTWVVTRARPGLGKDDVQTELDLLARQLALQFPETNKDVGVAIRFLAESVAGPFRDPLLGLLFAVACVLLIACANVANLLLARTSARRREYAVRAALGASRGQLLRQTLVESLPLALLGGGAGLVVAVWGLDGLLAILPQDAVPAEAQIRVNGPVMLFSLAVTLGTLLLFALFPALEGSRAAVSPALSEGSRGTASRATGRIRAGLIIAEVALSLMLLVGAGLLIRSLQQISAVDVGFDRHNLLAIPLQLPEARYAGSEQATTFFEDAVTRLQDLPAIAAVAATTNAPFIGGSGMPLAVEGRAYQDLNEIRGVQFSLVTRDYFRAQGLPLRRGRVFDDTDRAGSQPVIILNEAAAKEFLPGVDPLGKRVMLGAPEHLLTPGMLPPGFDTFQWATVVGVVRDARHFGQAGDPPPAAFIPVRQGWDYPQMRRFMILLIRTHGEPTAAVPVLREILKSLDRNLPVERISPMDSLISDTLQGTRFNTVLLGLFAGVALALSAVGIYGVVAWNVTQRTREIGVRLALGANRGNVLRLVVGQSMRVVGVGIVLGVAGAIAVAHVMRSTLFGISTFDPVTFCAVVSLLAAAALLACWLPARRATKVDPMVALRSE</sequence>
<dbReference type="InterPro" id="IPR050250">
    <property type="entry name" value="Macrolide_Exporter_MacB"/>
</dbReference>
<keyword evidence="10" id="KW-0547">Nucleotide-binding</keyword>
<feature type="transmembrane region" description="Helical" evidence="7">
    <location>
        <begin position="696"/>
        <end position="721"/>
    </location>
</feature>
<dbReference type="Proteomes" id="UP000095228">
    <property type="component" value="Chromosome"/>
</dbReference>
<dbReference type="Pfam" id="PF02687">
    <property type="entry name" value="FtsX"/>
    <property type="match status" value="2"/>
</dbReference>
<keyword evidence="4 7" id="KW-1133">Transmembrane helix</keyword>
<dbReference type="GO" id="GO:0005886">
    <property type="term" value="C:plasma membrane"/>
    <property type="evidence" value="ECO:0007669"/>
    <property type="project" value="UniProtKB-SubCell"/>
</dbReference>
<dbReference type="GO" id="GO:0016787">
    <property type="term" value="F:hydrolase activity"/>
    <property type="evidence" value="ECO:0007669"/>
    <property type="project" value="UniProtKB-KW"/>
</dbReference>
<dbReference type="NCBIfam" id="TIGR03434">
    <property type="entry name" value="ADOP"/>
    <property type="match status" value="1"/>
</dbReference>
<keyword evidence="5 7" id="KW-0472">Membrane</keyword>
<dbReference type="STRING" id="1838286.Verru16b_03286"/>
<name>A0A1D8AZ74_9BACT</name>
<proteinExistence type="inferred from homology"/>
<dbReference type="Pfam" id="PF12704">
    <property type="entry name" value="MacB_PCD"/>
    <property type="match status" value="2"/>
</dbReference>
<dbReference type="InterPro" id="IPR017800">
    <property type="entry name" value="ADOP"/>
</dbReference>
<evidence type="ECO:0000256" key="1">
    <source>
        <dbReference type="ARBA" id="ARBA00004651"/>
    </source>
</evidence>
<dbReference type="OrthoDB" id="176863at2"/>
<dbReference type="GO" id="GO:0005524">
    <property type="term" value="F:ATP binding"/>
    <property type="evidence" value="ECO:0007669"/>
    <property type="project" value="UniProtKB-KW"/>
</dbReference>
<reference evidence="10 11" key="1">
    <citation type="submission" date="2016-06" db="EMBL/GenBank/DDBJ databases">
        <title>Three novel species with peptidoglycan cell walls form the new genus Lacunisphaera gen. nov. in the family Opitutaceae of the verrucomicrobial subdivision 4.</title>
        <authorList>
            <person name="Rast P."/>
            <person name="Gloeckner I."/>
            <person name="Jogler M."/>
            <person name="Boedeker C."/>
            <person name="Jeske O."/>
            <person name="Wiegand S."/>
            <person name="Reinhardt R."/>
            <person name="Schumann P."/>
            <person name="Rohde M."/>
            <person name="Spring S."/>
            <person name="Gloeckner F.O."/>
            <person name="Jogler C."/>
        </authorList>
    </citation>
    <scope>NUCLEOTIDE SEQUENCE [LARGE SCALE GENOMIC DNA]</scope>
    <source>
        <strain evidence="10 11">IG16b</strain>
    </source>
</reference>
<feature type="domain" description="MacB-like periplasmic core" evidence="9">
    <location>
        <begin position="19"/>
        <end position="233"/>
    </location>
</feature>
<dbReference type="GO" id="GO:0022857">
    <property type="term" value="F:transmembrane transporter activity"/>
    <property type="evidence" value="ECO:0007669"/>
    <property type="project" value="TreeGrafter"/>
</dbReference>
<dbReference type="PANTHER" id="PTHR30572">
    <property type="entry name" value="MEMBRANE COMPONENT OF TRANSPORTER-RELATED"/>
    <property type="match status" value="1"/>
</dbReference>
<gene>
    <name evidence="10" type="primary">macB_19</name>
    <name evidence="10" type="ORF">Verru16b_03286</name>
</gene>
<evidence type="ECO:0000256" key="2">
    <source>
        <dbReference type="ARBA" id="ARBA00022475"/>
    </source>
</evidence>
<dbReference type="PATRIC" id="fig|1838286.3.peg.3325"/>
<dbReference type="EMBL" id="CP016094">
    <property type="protein sequence ID" value="AOS46189.1"/>
    <property type="molecule type" value="Genomic_DNA"/>
</dbReference>
<feature type="transmembrane region" description="Helical" evidence="7">
    <location>
        <begin position="752"/>
        <end position="771"/>
    </location>
</feature>
<dbReference type="InterPro" id="IPR025857">
    <property type="entry name" value="MacB_PCD"/>
</dbReference>
<evidence type="ECO:0000259" key="9">
    <source>
        <dbReference type="Pfam" id="PF12704"/>
    </source>
</evidence>
<feature type="domain" description="MacB-like periplasmic core" evidence="9">
    <location>
        <begin position="417"/>
        <end position="642"/>
    </location>
</feature>
<feature type="transmembrane region" description="Helical" evidence="7">
    <location>
        <begin position="270"/>
        <end position="293"/>
    </location>
</feature>
<evidence type="ECO:0000256" key="7">
    <source>
        <dbReference type="SAM" id="Phobius"/>
    </source>
</evidence>
<dbReference type="PANTHER" id="PTHR30572:SF4">
    <property type="entry name" value="ABC TRANSPORTER PERMEASE YTRF"/>
    <property type="match status" value="1"/>
</dbReference>
<dbReference type="EC" id="3.6.3.-" evidence="10"/>
<evidence type="ECO:0000256" key="4">
    <source>
        <dbReference type="ARBA" id="ARBA00022989"/>
    </source>
</evidence>
<feature type="domain" description="ABC3 transporter permease C-terminal" evidence="8">
    <location>
        <begin position="700"/>
        <end position="813"/>
    </location>
</feature>
<evidence type="ECO:0000256" key="3">
    <source>
        <dbReference type="ARBA" id="ARBA00022692"/>
    </source>
</evidence>
<comment type="subcellular location">
    <subcellularLocation>
        <location evidence="1">Cell membrane</location>
        <topology evidence="1">Multi-pass membrane protein</topology>
    </subcellularLocation>
</comment>
<keyword evidence="2" id="KW-1003">Cell membrane</keyword>
<evidence type="ECO:0000313" key="11">
    <source>
        <dbReference type="Proteomes" id="UP000095228"/>
    </source>
</evidence>
<dbReference type="AlphaFoldDB" id="A0A1D8AZ74"/>
<keyword evidence="11" id="KW-1185">Reference proteome</keyword>
<dbReference type="RefSeq" id="WP_069963267.1">
    <property type="nucleotide sequence ID" value="NZ_CP016094.1"/>
</dbReference>
<evidence type="ECO:0000313" key="10">
    <source>
        <dbReference type="EMBL" id="AOS46189.1"/>
    </source>
</evidence>
<accession>A0A1D8AZ74</accession>
<feature type="transmembrane region" description="Helical" evidence="7">
    <location>
        <begin position="327"/>
        <end position="349"/>
    </location>
</feature>
<evidence type="ECO:0000256" key="5">
    <source>
        <dbReference type="ARBA" id="ARBA00023136"/>
    </source>
</evidence>
<dbReference type="InterPro" id="IPR003838">
    <property type="entry name" value="ABC3_permease_C"/>
</dbReference>
<keyword evidence="10" id="KW-0378">Hydrolase</keyword>
<evidence type="ECO:0000256" key="6">
    <source>
        <dbReference type="ARBA" id="ARBA00038076"/>
    </source>
</evidence>
<comment type="similarity">
    <text evidence="6">Belongs to the ABC-4 integral membrane protein family.</text>
</comment>
<dbReference type="KEGG" id="obg:Verru16b_03286"/>
<evidence type="ECO:0000259" key="8">
    <source>
        <dbReference type="Pfam" id="PF02687"/>
    </source>
</evidence>
<feature type="transmembrane region" description="Helical" evidence="7">
    <location>
        <begin position="369"/>
        <end position="388"/>
    </location>
</feature>
<feature type="transmembrane region" description="Helical" evidence="7">
    <location>
        <begin position="416"/>
        <end position="437"/>
    </location>
</feature>
<keyword evidence="10" id="KW-0067">ATP-binding</keyword>